<dbReference type="KEGG" id="nsh:GXM_00374"/>
<accession>A0A5P8VRI4</accession>
<dbReference type="AlphaFoldDB" id="A0A5P8VRI4"/>
<keyword evidence="2" id="KW-1185">Reference proteome</keyword>
<dbReference type="EMBL" id="CP045226">
    <property type="protein sequence ID" value="QFS42901.1"/>
    <property type="molecule type" value="Genomic_DNA"/>
</dbReference>
<proteinExistence type="predicted"/>
<evidence type="ECO:0000313" key="2">
    <source>
        <dbReference type="Proteomes" id="UP000326678"/>
    </source>
</evidence>
<dbReference type="Proteomes" id="UP000326678">
    <property type="component" value="Chromosome Gxm1"/>
</dbReference>
<gene>
    <name evidence="1" type="ORF">GXM_00374</name>
</gene>
<evidence type="ECO:0000313" key="1">
    <source>
        <dbReference type="EMBL" id="QFS42901.1"/>
    </source>
</evidence>
<name>A0A5P8VRI4_9NOSO</name>
<organism evidence="1 2">
    <name type="scientific">Nostoc sphaeroides CCNUC1</name>
    <dbReference type="NCBI Taxonomy" id="2653204"/>
    <lineage>
        <taxon>Bacteria</taxon>
        <taxon>Bacillati</taxon>
        <taxon>Cyanobacteriota</taxon>
        <taxon>Cyanophyceae</taxon>
        <taxon>Nostocales</taxon>
        <taxon>Nostocaceae</taxon>
        <taxon>Nostoc</taxon>
    </lineage>
</organism>
<sequence>MRGLELLASEFIPRRVSNEAEDLFDVAPLICTNIFSTWLWGGHLARPDCASCIHNSLFDVGNDKS</sequence>
<protein>
    <submittedName>
        <fullName evidence="1">Uncharacterized protein</fullName>
    </submittedName>
</protein>
<reference evidence="1 2" key="1">
    <citation type="submission" date="2019-10" db="EMBL/GenBank/DDBJ databases">
        <title>Genomic and transcriptomic insights into the perfect genentic adaptation of a filamentous nitrogen-fixing cyanobacterium to rice fields.</title>
        <authorList>
            <person name="Chen Z."/>
        </authorList>
    </citation>
    <scope>NUCLEOTIDE SEQUENCE [LARGE SCALE GENOMIC DNA]</scope>
    <source>
        <strain evidence="1">CCNUC1</strain>
    </source>
</reference>